<organism evidence="1 2">
    <name type="scientific">Rhizobium wenxiniae</name>
    <dbReference type="NCBI Taxonomy" id="1737357"/>
    <lineage>
        <taxon>Bacteria</taxon>
        <taxon>Pseudomonadati</taxon>
        <taxon>Pseudomonadota</taxon>
        <taxon>Alphaproteobacteria</taxon>
        <taxon>Hyphomicrobiales</taxon>
        <taxon>Rhizobiaceae</taxon>
        <taxon>Rhizobium/Agrobacterium group</taxon>
        <taxon>Rhizobium</taxon>
    </lineage>
</organism>
<evidence type="ECO:0000313" key="1">
    <source>
        <dbReference type="EMBL" id="MBB6165037.1"/>
    </source>
</evidence>
<proteinExistence type="predicted"/>
<protein>
    <submittedName>
        <fullName evidence="1">Uncharacterized protein</fullName>
    </submittedName>
</protein>
<dbReference type="AlphaFoldDB" id="A0A7W9YAS5"/>
<dbReference type="RefSeq" id="WP_183995992.1">
    <property type="nucleotide sequence ID" value="NZ_BMHW01000007.1"/>
</dbReference>
<dbReference type="EMBL" id="JACHEG010000007">
    <property type="protein sequence ID" value="MBB6165037.1"/>
    <property type="molecule type" value="Genomic_DNA"/>
</dbReference>
<accession>A0A7W9YAS5</accession>
<gene>
    <name evidence="1" type="ORF">HNQ72_004882</name>
</gene>
<keyword evidence="2" id="KW-1185">Reference proteome</keyword>
<evidence type="ECO:0000313" key="2">
    <source>
        <dbReference type="Proteomes" id="UP000547879"/>
    </source>
</evidence>
<dbReference type="Proteomes" id="UP000547879">
    <property type="component" value="Unassembled WGS sequence"/>
</dbReference>
<comment type="caution">
    <text evidence="1">The sequence shown here is derived from an EMBL/GenBank/DDBJ whole genome shotgun (WGS) entry which is preliminary data.</text>
</comment>
<reference evidence="1 2" key="1">
    <citation type="submission" date="2020-08" db="EMBL/GenBank/DDBJ databases">
        <title>Genomic Encyclopedia of Type Strains, Phase IV (KMG-IV): sequencing the most valuable type-strain genomes for metagenomic binning, comparative biology and taxonomic classification.</title>
        <authorList>
            <person name="Goeker M."/>
        </authorList>
    </citation>
    <scope>NUCLEOTIDE SEQUENCE [LARGE SCALE GENOMIC DNA]</scope>
    <source>
        <strain evidence="1 2">DSM 100734</strain>
    </source>
</reference>
<name>A0A7W9YAS5_9HYPH</name>
<sequence length="68" mass="7499">MIEAEIHLAKCPEVFRQAVPPPTVASSVEAENETSVMYRIFSDVRVMPVPLANMSVKDLIRLFPQAGA</sequence>